<comment type="caution">
    <text evidence="4">The sequence shown here is derived from an EMBL/GenBank/DDBJ whole genome shotgun (WGS) entry which is preliminary data.</text>
</comment>
<evidence type="ECO:0000256" key="1">
    <source>
        <dbReference type="ARBA" id="ARBA00023242"/>
    </source>
</evidence>
<dbReference type="InterPro" id="IPR031348">
    <property type="entry name" value="PigL_N"/>
</dbReference>
<proteinExistence type="predicted"/>
<evidence type="ECO:0000256" key="2">
    <source>
        <dbReference type="PROSITE-ProRule" id="PRU00376"/>
    </source>
</evidence>
<comment type="subcellular location">
    <subcellularLocation>
        <location evidence="2">Nucleus</location>
    </subcellularLocation>
</comment>
<accession>A0A9W4UP40</accession>
<keyword evidence="5" id="KW-1185">Reference proteome</keyword>
<dbReference type="InterPro" id="IPR038704">
    <property type="entry name" value="YEAST_sf"/>
</dbReference>
<organism evidence="4 5">
    <name type="scientific">Periconia digitata</name>
    <dbReference type="NCBI Taxonomy" id="1303443"/>
    <lineage>
        <taxon>Eukaryota</taxon>
        <taxon>Fungi</taxon>
        <taxon>Dikarya</taxon>
        <taxon>Ascomycota</taxon>
        <taxon>Pezizomycotina</taxon>
        <taxon>Dothideomycetes</taxon>
        <taxon>Pleosporomycetidae</taxon>
        <taxon>Pleosporales</taxon>
        <taxon>Massarineae</taxon>
        <taxon>Periconiaceae</taxon>
        <taxon>Periconia</taxon>
    </lineage>
</organism>
<dbReference type="GO" id="GO:0005634">
    <property type="term" value="C:nucleus"/>
    <property type="evidence" value="ECO:0007669"/>
    <property type="project" value="UniProtKB-SubCell"/>
</dbReference>
<reference evidence="4" key="1">
    <citation type="submission" date="2023-01" db="EMBL/GenBank/DDBJ databases">
        <authorList>
            <person name="Van Ghelder C."/>
            <person name="Rancurel C."/>
        </authorList>
    </citation>
    <scope>NUCLEOTIDE SEQUENCE</scope>
    <source>
        <strain evidence="4">CNCM I-4278</strain>
    </source>
</reference>
<dbReference type="EMBL" id="CAOQHR010000009">
    <property type="protein sequence ID" value="CAI6339555.1"/>
    <property type="molecule type" value="Genomic_DNA"/>
</dbReference>
<dbReference type="Pfam" id="PF03366">
    <property type="entry name" value="YEATS"/>
    <property type="match status" value="1"/>
</dbReference>
<name>A0A9W4UP40_9PLEO</name>
<dbReference type="AlphaFoldDB" id="A0A9W4UP40"/>
<evidence type="ECO:0000313" key="5">
    <source>
        <dbReference type="Proteomes" id="UP001152607"/>
    </source>
</evidence>
<dbReference type="PROSITE" id="PS51037">
    <property type="entry name" value="YEATS"/>
    <property type="match status" value="1"/>
</dbReference>
<evidence type="ECO:0000259" key="3">
    <source>
        <dbReference type="PROSITE" id="PS51037"/>
    </source>
</evidence>
<dbReference type="Gene3D" id="2.60.40.1970">
    <property type="entry name" value="YEATS domain"/>
    <property type="match status" value="1"/>
</dbReference>
<dbReference type="Proteomes" id="UP001152607">
    <property type="component" value="Unassembled WGS sequence"/>
</dbReference>
<dbReference type="InterPro" id="IPR055129">
    <property type="entry name" value="YEATS_dom"/>
</dbReference>
<sequence length="440" mass="48897">MNAIANLFSYQCIRNRHVTWDLERPLKCYILAIDLCCLILPTAAKKQHRASSEISMDPLSIAASCLTLIAAVGNSTRYITNFVVSCRDARQDLAAISRELSDLDMTLHILKDDTQANGPNQLPEDLRQRICDIMGNCKSVLVELETLLGKYDGAGLERAARWALSGRKDAEKIRSSLGAHKGALGLVVEATTLHMTTATAAETKKVSKDTSLIKEYTMKIVEQLAKQDQILEDIAWIRAVVSQRATSDQERTLVMDKYLDSVTDYAGSMCGDSVSDDVAEEMRCLSLEAPTSSRDSSNMLSNRVEPSPFPSYETPDSMTIVLGNTHRLVEPQPDYGLGNKHIWSFYLRASGEEIIQEVKVHLHPTFVPSELRLTSSPYRVTRIGWGIFMIRVTIVLKPGYLWQNGNGRSLKIGWKLDFNGFGSSASHEYAVTIEKDMGLS</sequence>
<dbReference type="Pfam" id="PF17111">
    <property type="entry name" value="PigL_N"/>
    <property type="match status" value="1"/>
</dbReference>
<protein>
    <recommendedName>
        <fullName evidence="3">YEATS domain-containing protein</fullName>
    </recommendedName>
</protein>
<feature type="domain" description="YEATS" evidence="3">
    <location>
        <begin position="310"/>
        <end position="440"/>
    </location>
</feature>
<dbReference type="OrthoDB" id="524326at2759"/>
<gene>
    <name evidence="4" type="ORF">PDIGIT_LOCUS12716</name>
</gene>
<evidence type="ECO:0000313" key="4">
    <source>
        <dbReference type="EMBL" id="CAI6339555.1"/>
    </source>
</evidence>
<keyword evidence="1 2" id="KW-0539">Nucleus</keyword>